<feature type="region of interest" description="Disordered" evidence="2">
    <location>
        <begin position="411"/>
        <end position="439"/>
    </location>
</feature>
<dbReference type="AlphaFoldDB" id="A0A9P8US16"/>
<accession>A0A9P8US16</accession>
<feature type="compositionally biased region" description="Low complexity" evidence="2">
    <location>
        <begin position="1"/>
        <end position="17"/>
    </location>
</feature>
<evidence type="ECO:0000256" key="2">
    <source>
        <dbReference type="SAM" id="MobiDB-lite"/>
    </source>
</evidence>
<dbReference type="PANTHER" id="PTHR13315:SF4">
    <property type="entry name" value="METALLOPHOSPHOESTERASE, ISOFORM E"/>
    <property type="match status" value="1"/>
</dbReference>
<keyword evidence="1 3" id="KW-0472">Membrane</keyword>
<dbReference type="GO" id="GO:0016020">
    <property type="term" value="C:membrane"/>
    <property type="evidence" value="ECO:0007669"/>
    <property type="project" value="GOC"/>
</dbReference>
<keyword evidence="3" id="KW-0812">Transmembrane</keyword>
<organism evidence="4 5">
    <name type="scientific">Truncatella angustata</name>
    <dbReference type="NCBI Taxonomy" id="152316"/>
    <lineage>
        <taxon>Eukaryota</taxon>
        <taxon>Fungi</taxon>
        <taxon>Dikarya</taxon>
        <taxon>Ascomycota</taxon>
        <taxon>Pezizomycotina</taxon>
        <taxon>Sordariomycetes</taxon>
        <taxon>Xylariomycetidae</taxon>
        <taxon>Amphisphaeriales</taxon>
        <taxon>Sporocadaceae</taxon>
        <taxon>Truncatella</taxon>
    </lineage>
</organism>
<dbReference type="OrthoDB" id="5977743at2759"/>
<evidence type="ECO:0000313" key="5">
    <source>
        <dbReference type="Proteomes" id="UP000758603"/>
    </source>
</evidence>
<dbReference type="EMBL" id="JAGPXC010000002">
    <property type="protein sequence ID" value="KAH6657298.1"/>
    <property type="molecule type" value="Genomic_DNA"/>
</dbReference>
<evidence type="ECO:0000256" key="3">
    <source>
        <dbReference type="SAM" id="Phobius"/>
    </source>
</evidence>
<dbReference type="PANTHER" id="PTHR13315">
    <property type="entry name" value="METALLO PHOSPHOESTERASE RELATED"/>
    <property type="match status" value="1"/>
</dbReference>
<keyword evidence="5" id="KW-1185">Reference proteome</keyword>
<keyword evidence="3" id="KW-1133">Transmembrane helix</keyword>
<comment type="caution">
    <text evidence="4">The sequence shown here is derived from an EMBL/GenBank/DDBJ whole genome shotgun (WGS) entry which is preliminary data.</text>
</comment>
<dbReference type="InterPro" id="IPR033308">
    <property type="entry name" value="PGAP5/Cdc1/Ted1"/>
</dbReference>
<name>A0A9P8US16_9PEZI</name>
<feature type="transmembrane region" description="Helical" evidence="3">
    <location>
        <begin position="550"/>
        <end position="570"/>
    </location>
</feature>
<gene>
    <name evidence="4" type="ORF">BKA67DRAFT_554898</name>
</gene>
<dbReference type="GO" id="GO:0006506">
    <property type="term" value="P:GPI anchor biosynthetic process"/>
    <property type="evidence" value="ECO:0007669"/>
    <property type="project" value="InterPro"/>
</dbReference>
<dbReference type="SUPFAM" id="SSF56300">
    <property type="entry name" value="Metallo-dependent phosphatases"/>
    <property type="match status" value="1"/>
</dbReference>
<feature type="transmembrane region" description="Helical" evidence="3">
    <location>
        <begin position="89"/>
        <end position="107"/>
    </location>
</feature>
<evidence type="ECO:0000313" key="4">
    <source>
        <dbReference type="EMBL" id="KAH6657298.1"/>
    </source>
</evidence>
<feature type="region of interest" description="Disordered" evidence="2">
    <location>
        <begin position="1"/>
        <end position="48"/>
    </location>
</feature>
<dbReference type="GeneID" id="70130913"/>
<reference evidence="4" key="1">
    <citation type="journal article" date="2021" name="Nat. Commun.">
        <title>Genetic determinants of endophytism in the Arabidopsis root mycobiome.</title>
        <authorList>
            <person name="Mesny F."/>
            <person name="Miyauchi S."/>
            <person name="Thiergart T."/>
            <person name="Pickel B."/>
            <person name="Atanasova L."/>
            <person name="Karlsson M."/>
            <person name="Huettel B."/>
            <person name="Barry K.W."/>
            <person name="Haridas S."/>
            <person name="Chen C."/>
            <person name="Bauer D."/>
            <person name="Andreopoulos W."/>
            <person name="Pangilinan J."/>
            <person name="LaButti K."/>
            <person name="Riley R."/>
            <person name="Lipzen A."/>
            <person name="Clum A."/>
            <person name="Drula E."/>
            <person name="Henrissat B."/>
            <person name="Kohler A."/>
            <person name="Grigoriev I.V."/>
            <person name="Martin F.M."/>
            <person name="Hacquard S."/>
        </authorList>
    </citation>
    <scope>NUCLEOTIDE SEQUENCE</scope>
    <source>
        <strain evidence="4">MPI-SDFR-AT-0073</strain>
    </source>
</reference>
<dbReference type="InterPro" id="IPR029052">
    <property type="entry name" value="Metallo-depent_PP-like"/>
</dbReference>
<sequence length="724" mass="81651">MAATSYSNGYSHSNSHNPAYGLVQSATNSYSPYNRPPSPSSAADSPPSASQRLLARLRIYWHGRGKNLAWNFLMQAARRVKANLAARRLLSFPHLLVLLWMLVMLWGERWAFTRQVQSCDWDHWEDWPEEAAPHRLVLVADPQLIDPHSYPGRPWPLNPLTYTITDNYMRRSYKALQKDLRPDTVMFLGDLFDGGREWSTAHGEFDEPEWMRGERPADEAKYAKKWNKKYGEDFWLQEYFRFTDLFYANWALGGLSPGAWQRGRKIIASLPGNHDLGYGPGVKPVVRKRFSAYFGEPNRVDIIGNHTFVSVDALSLSAGTDPKKNEYLNGMKAIYSPVHEFLDDVGAEKRRAAQRELKFWNGQMENLNYDHKVEEISDAALKPLPSLDAGDKSPDFPTVLLSHVPLWRDPGTPCGPLRERSPPTKPQRGQTAPVNPDPRNALHSVGHGYQYRNALTEEDSVRLIKSIGNVVQAFSGDDHDYCDIIHTETKNKVREVTVKSISMAMGVKIPAFQMVSLYNPIDEKGESLLAEGIPTLQTHMCLLPKQLSTYTTYIALAILSLLILAMRAFLVPVLNLQPFALDVVPQTDPLSLPTYNKMKRIEADPEDGYGAPSSGHSTSKFLSGRTRARGASVTSNGSARGISPNPKGGKWGWGGASRGPRIEIRRELYDGGKSRGVQWQASRRPNWRSTLQTRTQLLGREFWTTSWRVAWMVLGFFAYLTYEG</sequence>
<evidence type="ECO:0000256" key="1">
    <source>
        <dbReference type="ARBA" id="ARBA00023136"/>
    </source>
</evidence>
<proteinExistence type="predicted"/>
<dbReference type="RefSeq" id="XP_045961532.1">
    <property type="nucleotide sequence ID" value="XM_046102021.1"/>
</dbReference>
<protein>
    <submittedName>
        <fullName evidence="4">Calcineurin-like phosphoesterase</fullName>
    </submittedName>
</protein>
<dbReference type="Proteomes" id="UP000758603">
    <property type="component" value="Unassembled WGS sequence"/>
</dbReference>
<feature type="region of interest" description="Disordered" evidence="2">
    <location>
        <begin position="603"/>
        <end position="656"/>
    </location>
</feature>
<dbReference type="GO" id="GO:0005783">
    <property type="term" value="C:endoplasmic reticulum"/>
    <property type="evidence" value="ECO:0007669"/>
    <property type="project" value="TreeGrafter"/>
</dbReference>